<gene>
    <name evidence="3" type="ORF">T069G_06950</name>
</gene>
<evidence type="ECO:0000256" key="2">
    <source>
        <dbReference type="SAM" id="SignalP"/>
    </source>
</evidence>
<feature type="compositionally biased region" description="Basic and acidic residues" evidence="1">
    <location>
        <begin position="44"/>
        <end position="61"/>
    </location>
</feature>
<dbReference type="GO" id="GO:0005199">
    <property type="term" value="F:structural constituent of cell wall"/>
    <property type="evidence" value="ECO:0007669"/>
    <property type="project" value="InterPro"/>
</dbReference>
<comment type="caution">
    <text evidence="3">The sequence shown here is derived from an EMBL/GenBank/DDBJ whole genome shotgun (WGS) entry which is preliminary data.</text>
</comment>
<protein>
    <submittedName>
        <fullName evidence="3">Uncharacterized protein</fullName>
    </submittedName>
</protein>
<dbReference type="GO" id="GO:0031505">
    <property type="term" value="P:fungal-type cell wall organization"/>
    <property type="evidence" value="ECO:0007669"/>
    <property type="project" value="InterPro"/>
</dbReference>
<dbReference type="Proteomes" id="UP001140511">
    <property type="component" value="Unassembled WGS sequence"/>
</dbReference>
<name>A0A9W9B8Q1_9HYPO</name>
<dbReference type="PANTHER" id="PTHR35523">
    <property type="entry name" value="CELL WALL PROTEIN SED1"/>
    <property type="match status" value="1"/>
</dbReference>
<dbReference type="EMBL" id="JAOPEN010000004">
    <property type="protein sequence ID" value="KAJ4858683.1"/>
    <property type="molecule type" value="Genomic_DNA"/>
</dbReference>
<dbReference type="RefSeq" id="XP_056027739.1">
    <property type="nucleotide sequence ID" value="XM_056174160.1"/>
</dbReference>
<evidence type="ECO:0000313" key="3">
    <source>
        <dbReference type="EMBL" id="KAJ4858683.1"/>
    </source>
</evidence>
<sequence>MRSVQAVLVSLVGFAAAGNIYYPSASENRPAYPDPSPSYVPIDPSHKEWEHKDYDGEKKDGEEYDPSSNKEWENKDDNKEEDEHKEYDPSSNKEWEHKDDKENKEYDPNPKDGEEHKEYDPNQKDGEEHKEWEHKDDNKDGEKKEWEHKDDKDNKYDGHWDGHEQWQNQWNKTKSAYTTTKIVSQYTTYCPEPTEVTVNKKTYTVTKATTLTITDCPCTVIEPCPTETVKPPTKWDGNKEWDNKDWNKQPEDPKKPEWDGKKPEDPKKTEAAPSASSKPEDPKNGWDGKPHDGGDKPHPPPVTVSSASTSFVHVGAAVFGALLVGVMTL</sequence>
<feature type="region of interest" description="Disordered" evidence="1">
    <location>
        <begin position="220"/>
        <end position="306"/>
    </location>
</feature>
<feature type="compositionally biased region" description="Basic and acidic residues" evidence="1">
    <location>
        <begin position="236"/>
        <end position="270"/>
    </location>
</feature>
<evidence type="ECO:0000313" key="4">
    <source>
        <dbReference type="Proteomes" id="UP001140511"/>
    </source>
</evidence>
<feature type="compositionally biased region" description="Basic and acidic residues" evidence="1">
    <location>
        <begin position="278"/>
        <end position="298"/>
    </location>
</feature>
<feature type="chain" id="PRO_5040906868" evidence="2">
    <location>
        <begin position="18"/>
        <end position="329"/>
    </location>
</feature>
<feature type="region of interest" description="Disordered" evidence="1">
    <location>
        <begin position="23"/>
        <end position="162"/>
    </location>
</feature>
<evidence type="ECO:0000256" key="1">
    <source>
        <dbReference type="SAM" id="MobiDB-lite"/>
    </source>
</evidence>
<dbReference type="PANTHER" id="PTHR35523:SF1">
    <property type="entry name" value="CELL WALL PROTEIN SED1"/>
    <property type="match status" value="1"/>
</dbReference>
<proteinExistence type="predicted"/>
<feature type="signal peptide" evidence="2">
    <location>
        <begin position="1"/>
        <end position="17"/>
    </location>
</feature>
<keyword evidence="4" id="KW-1185">Reference proteome</keyword>
<organism evidence="3 4">
    <name type="scientific">Trichoderma breve</name>
    <dbReference type="NCBI Taxonomy" id="2034170"/>
    <lineage>
        <taxon>Eukaryota</taxon>
        <taxon>Fungi</taxon>
        <taxon>Dikarya</taxon>
        <taxon>Ascomycota</taxon>
        <taxon>Pezizomycotina</taxon>
        <taxon>Sordariomycetes</taxon>
        <taxon>Hypocreomycetidae</taxon>
        <taxon>Hypocreales</taxon>
        <taxon>Hypocreaceae</taxon>
        <taxon>Trichoderma</taxon>
    </lineage>
</organism>
<dbReference type="InterPro" id="IPR038843">
    <property type="entry name" value="Sed1/Spi1"/>
</dbReference>
<accession>A0A9W9B8Q1</accession>
<dbReference type="AlphaFoldDB" id="A0A9W9B8Q1"/>
<reference evidence="3" key="1">
    <citation type="submission" date="2022-09" db="EMBL/GenBank/DDBJ databases">
        <title>Chromosome-level assembly of Trichoderma breve T069, a fungus used in development of biopesticide product.</title>
        <authorList>
            <person name="Lin R."/>
            <person name="Liu T."/>
        </authorList>
    </citation>
    <scope>NUCLEOTIDE SEQUENCE</scope>
    <source>
        <strain evidence="3">T069</strain>
    </source>
</reference>
<feature type="compositionally biased region" description="Basic and acidic residues" evidence="1">
    <location>
        <begin position="68"/>
        <end position="162"/>
    </location>
</feature>
<dbReference type="GeneID" id="80868848"/>
<keyword evidence="2" id="KW-0732">Signal</keyword>
<dbReference type="GO" id="GO:0009277">
    <property type="term" value="C:fungal-type cell wall"/>
    <property type="evidence" value="ECO:0007669"/>
    <property type="project" value="TreeGrafter"/>
</dbReference>